<evidence type="ECO:0000256" key="1">
    <source>
        <dbReference type="ARBA" id="ARBA00004141"/>
    </source>
</evidence>
<dbReference type="EMBL" id="PXOF01000055">
    <property type="protein sequence ID" value="RGP69993.1"/>
    <property type="molecule type" value="Genomic_DNA"/>
</dbReference>
<evidence type="ECO:0000313" key="7">
    <source>
        <dbReference type="EMBL" id="RGP69993.1"/>
    </source>
</evidence>
<evidence type="ECO:0000313" key="8">
    <source>
        <dbReference type="Proteomes" id="UP000266152"/>
    </source>
</evidence>
<name>A0A395SCA2_FUSSP</name>
<evidence type="ECO:0000256" key="6">
    <source>
        <dbReference type="SAM" id="Phobius"/>
    </source>
</evidence>
<keyword evidence="5 6" id="KW-0472">Membrane</keyword>
<gene>
    <name evidence="7" type="ORF">FSPOR_4283</name>
</gene>
<keyword evidence="8" id="KW-1185">Reference proteome</keyword>
<keyword evidence="4 6" id="KW-1133">Transmembrane helix</keyword>
<dbReference type="Pfam" id="PF06140">
    <property type="entry name" value="Ifi-6-16"/>
    <property type="match status" value="1"/>
</dbReference>
<dbReference type="Gene3D" id="6.10.110.10">
    <property type="match status" value="1"/>
</dbReference>
<sequence length="192" mass="20974">MNPITSILTCLTGKGLSSRPSPPIGEMKSNEKTLITSQPVPYSDNAADQFVSILSTHEGSKEELHDRLKQVISTNGWTESLAVAIEHKIEKLIQDGAELAKPMAEAVKKATETAWQFAKEHPVYATLIAAGTIIAIAVLVEFDLIWVLRALGFDPIGPRLGSFAARWMSKIGQVPKGSIYSYLQRLGMKITK</sequence>
<dbReference type="InterPro" id="IPR038213">
    <property type="entry name" value="IFI6/IFI27-like_sf"/>
</dbReference>
<keyword evidence="3 6" id="KW-0812">Transmembrane</keyword>
<comment type="subcellular location">
    <subcellularLocation>
        <location evidence="1">Membrane</location>
        <topology evidence="1">Multi-pass membrane protein</topology>
    </subcellularLocation>
</comment>
<feature type="transmembrane region" description="Helical" evidence="6">
    <location>
        <begin position="123"/>
        <end position="148"/>
    </location>
</feature>
<evidence type="ECO:0000256" key="2">
    <source>
        <dbReference type="ARBA" id="ARBA00007262"/>
    </source>
</evidence>
<evidence type="ECO:0000256" key="4">
    <source>
        <dbReference type="ARBA" id="ARBA00022989"/>
    </source>
</evidence>
<dbReference type="GO" id="GO:0016020">
    <property type="term" value="C:membrane"/>
    <property type="evidence" value="ECO:0007669"/>
    <property type="project" value="UniProtKB-SubCell"/>
</dbReference>
<dbReference type="InterPro" id="IPR009311">
    <property type="entry name" value="IFI6/IFI27-like"/>
</dbReference>
<organism evidence="7 8">
    <name type="scientific">Fusarium sporotrichioides</name>
    <dbReference type="NCBI Taxonomy" id="5514"/>
    <lineage>
        <taxon>Eukaryota</taxon>
        <taxon>Fungi</taxon>
        <taxon>Dikarya</taxon>
        <taxon>Ascomycota</taxon>
        <taxon>Pezizomycotina</taxon>
        <taxon>Sordariomycetes</taxon>
        <taxon>Hypocreomycetidae</taxon>
        <taxon>Hypocreales</taxon>
        <taxon>Nectriaceae</taxon>
        <taxon>Fusarium</taxon>
    </lineage>
</organism>
<evidence type="ECO:0000256" key="3">
    <source>
        <dbReference type="ARBA" id="ARBA00022692"/>
    </source>
</evidence>
<reference evidence="7 8" key="1">
    <citation type="journal article" date="2018" name="PLoS Pathog.">
        <title>Evolution of structural diversity of trichothecenes, a family of toxins produced by plant pathogenic and entomopathogenic fungi.</title>
        <authorList>
            <person name="Proctor R.H."/>
            <person name="McCormick S.P."/>
            <person name="Kim H.S."/>
            <person name="Cardoza R.E."/>
            <person name="Stanley A.M."/>
            <person name="Lindo L."/>
            <person name="Kelly A."/>
            <person name="Brown D.W."/>
            <person name="Lee T."/>
            <person name="Vaughan M.M."/>
            <person name="Alexander N.J."/>
            <person name="Busman M."/>
            <person name="Gutierrez S."/>
        </authorList>
    </citation>
    <scope>NUCLEOTIDE SEQUENCE [LARGE SCALE GENOMIC DNA]</scope>
    <source>
        <strain evidence="7 8">NRRL 3299</strain>
    </source>
</reference>
<protein>
    <submittedName>
        <fullName evidence="7">Lincomycin-condensing lmba</fullName>
    </submittedName>
</protein>
<accession>A0A395SCA2</accession>
<proteinExistence type="inferred from homology"/>
<comment type="caution">
    <text evidence="7">The sequence shown here is derived from an EMBL/GenBank/DDBJ whole genome shotgun (WGS) entry which is preliminary data.</text>
</comment>
<comment type="similarity">
    <text evidence="2">Belongs to the IFI6/IFI27 family.</text>
</comment>
<evidence type="ECO:0000256" key="5">
    <source>
        <dbReference type="ARBA" id="ARBA00023136"/>
    </source>
</evidence>
<dbReference type="Proteomes" id="UP000266152">
    <property type="component" value="Unassembled WGS sequence"/>
</dbReference>
<dbReference type="AlphaFoldDB" id="A0A395SCA2"/>